<reference evidence="2" key="1">
    <citation type="submission" date="2019-07" db="EMBL/GenBank/DDBJ databases">
        <title>De Novo Assembly of kiwifruit Actinidia rufa.</title>
        <authorList>
            <person name="Sugita-Konishi S."/>
            <person name="Sato K."/>
            <person name="Mori E."/>
            <person name="Abe Y."/>
            <person name="Kisaki G."/>
            <person name="Hamano K."/>
            <person name="Suezawa K."/>
            <person name="Otani M."/>
            <person name="Fukuda T."/>
            <person name="Manabe T."/>
            <person name="Gomi K."/>
            <person name="Tabuchi M."/>
            <person name="Akimitsu K."/>
            <person name="Kataoka I."/>
        </authorList>
    </citation>
    <scope>NUCLEOTIDE SEQUENCE [LARGE SCALE GENOMIC DNA]</scope>
    <source>
        <strain evidence="2">cv. Fuchu</strain>
    </source>
</reference>
<accession>A0A7J0DQM8</accession>
<keyword evidence="2" id="KW-1185">Reference proteome</keyword>
<comment type="caution">
    <text evidence="1">The sequence shown here is derived from an EMBL/GenBank/DDBJ whole genome shotgun (WGS) entry which is preliminary data.</text>
</comment>
<proteinExistence type="predicted"/>
<dbReference type="AlphaFoldDB" id="A0A7J0DQM8"/>
<evidence type="ECO:0000313" key="2">
    <source>
        <dbReference type="Proteomes" id="UP000585474"/>
    </source>
</evidence>
<organism evidence="1 2">
    <name type="scientific">Actinidia rufa</name>
    <dbReference type="NCBI Taxonomy" id="165716"/>
    <lineage>
        <taxon>Eukaryota</taxon>
        <taxon>Viridiplantae</taxon>
        <taxon>Streptophyta</taxon>
        <taxon>Embryophyta</taxon>
        <taxon>Tracheophyta</taxon>
        <taxon>Spermatophyta</taxon>
        <taxon>Magnoliopsida</taxon>
        <taxon>eudicotyledons</taxon>
        <taxon>Gunneridae</taxon>
        <taxon>Pentapetalae</taxon>
        <taxon>asterids</taxon>
        <taxon>Ericales</taxon>
        <taxon>Actinidiaceae</taxon>
        <taxon>Actinidia</taxon>
    </lineage>
</organism>
<name>A0A7J0DQM8_9ERIC</name>
<sequence>MVIATCKPSRKAHSSTSKLAINQSNLSMESYHPFAMVILNDLLPFFGSVFAAPSVFSLKQFGLGGIFGSHSVARSKARMWGCESKTLGVDSEMVVTVKPDSRSHMGKRIFQSRT</sequence>
<dbReference type="Proteomes" id="UP000585474">
    <property type="component" value="Unassembled WGS sequence"/>
</dbReference>
<dbReference type="EMBL" id="BJWL01000324">
    <property type="protein sequence ID" value="GFS39239.1"/>
    <property type="molecule type" value="Genomic_DNA"/>
</dbReference>
<evidence type="ECO:0000313" key="1">
    <source>
        <dbReference type="EMBL" id="GFS39239.1"/>
    </source>
</evidence>
<protein>
    <submittedName>
        <fullName evidence="1">Uncharacterized protein</fullName>
    </submittedName>
</protein>
<gene>
    <name evidence="1" type="ORF">Acr_00g0061850</name>
</gene>